<keyword evidence="5 6" id="KW-0067">ATP-binding</keyword>
<dbReference type="InterPro" id="IPR027417">
    <property type="entry name" value="P-loop_NTPase"/>
</dbReference>
<dbReference type="NCBIfam" id="NF005981">
    <property type="entry name" value="PRK08074.1"/>
    <property type="match status" value="1"/>
</dbReference>
<dbReference type="Proteomes" id="UP000310636">
    <property type="component" value="Unassembled WGS sequence"/>
</dbReference>
<dbReference type="RefSeq" id="WP_136370510.1">
    <property type="nucleotide sequence ID" value="NZ_SSOB01000016.1"/>
</dbReference>
<dbReference type="NCBIfam" id="TIGR00573">
    <property type="entry name" value="dnaq"/>
    <property type="match status" value="1"/>
</dbReference>
<dbReference type="Pfam" id="PF00929">
    <property type="entry name" value="RNase_T"/>
    <property type="match status" value="1"/>
</dbReference>
<keyword evidence="10" id="KW-1185">Reference proteome</keyword>
<dbReference type="HAMAP" id="MF_02206">
    <property type="entry name" value="DinG_exonucl"/>
    <property type="match status" value="1"/>
</dbReference>
<dbReference type="GO" id="GO:0016818">
    <property type="term" value="F:hydrolase activity, acting on acid anhydrides, in phosphorus-containing anhydrides"/>
    <property type="evidence" value="ECO:0007669"/>
    <property type="project" value="InterPro"/>
</dbReference>
<dbReference type="GO" id="GO:0003678">
    <property type="term" value="F:DNA helicase activity"/>
    <property type="evidence" value="ECO:0007669"/>
    <property type="project" value="TreeGrafter"/>
</dbReference>
<keyword evidence="9" id="KW-0347">Helicase</keyword>
<dbReference type="SMART" id="SM00487">
    <property type="entry name" value="DEXDc"/>
    <property type="match status" value="1"/>
</dbReference>
<dbReference type="InterPro" id="IPR045028">
    <property type="entry name" value="DinG/Rad3-like"/>
</dbReference>
<reference evidence="9 10" key="1">
    <citation type="submission" date="2019-04" db="EMBL/GenBank/DDBJ databases">
        <title>Cohnella sp. nov. isolated from preserved vegetables.</title>
        <authorList>
            <person name="Lin S.-Y."/>
            <person name="Hung M.-H."/>
            <person name="Young C.-C."/>
        </authorList>
    </citation>
    <scope>NUCLEOTIDE SEQUENCE [LARGE SCALE GENOMIC DNA]</scope>
    <source>
        <strain evidence="9 10">CC-MHH1044</strain>
    </source>
</reference>
<evidence type="ECO:0000259" key="8">
    <source>
        <dbReference type="PROSITE" id="PS51193"/>
    </source>
</evidence>
<keyword evidence="2 6" id="KW-0547">Nucleotide-binding</keyword>
<dbReference type="OrthoDB" id="9803913at2"/>
<dbReference type="EC" id="3.1.-.-" evidence="6 7"/>
<dbReference type="GO" id="GO:0003677">
    <property type="term" value="F:DNA binding"/>
    <property type="evidence" value="ECO:0007669"/>
    <property type="project" value="InterPro"/>
</dbReference>
<evidence type="ECO:0000256" key="6">
    <source>
        <dbReference type="HAMAP-Rule" id="MF_02206"/>
    </source>
</evidence>
<evidence type="ECO:0000313" key="10">
    <source>
        <dbReference type="Proteomes" id="UP000310636"/>
    </source>
</evidence>
<dbReference type="FunFam" id="3.30.420.10:FF:000045">
    <property type="entry name" value="3'-5' exonuclease DinG"/>
    <property type="match status" value="1"/>
</dbReference>
<keyword evidence="1 6" id="KW-0540">Nuclease</keyword>
<evidence type="ECO:0000256" key="7">
    <source>
        <dbReference type="RuleBase" id="RU364106"/>
    </source>
</evidence>
<evidence type="ECO:0000256" key="5">
    <source>
        <dbReference type="ARBA" id="ARBA00022840"/>
    </source>
</evidence>
<dbReference type="PANTHER" id="PTHR11472">
    <property type="entry name" value="DNA REPAIR DEAD HELICASE RAD3/XP-D SUBFAMILY MEMBER"/>
    <property type="match status" value="1"/>
</dbReference>
<dbReference type="SMART" id="SM00491">
    <property type="entry name" value="HELICc2"/>
    <property type="match status" value="1"/>
</dbReference>
<feature type="binding site" evidence="6">
    <location>
        <begin position="295"/>
        <end position="302"/>
    </location>
    <ligand>
        <name>ATP</name>
        <dbReference type="ChEBI" id="CHEBI:30616"/>
    </ligand>
</feature>
<feature type="short sequence motif" description="DEAH box" evidence="6">
    <location>
        <begin position="476"/>
        <end position="479"/>
    </location>
</feature>
<dbReference type="Gene3D" id="3.30.420.10">
    <property type="entry name" value="Ribonuclease H-like superfamily/Ribonuclease H"/>
    <property type="match status" value="1"/>
</dbReference>
<dbReference type="InterPro" id="IPR013520">
    <property type="entry name" value="Ribonucl_H"/>
</dbReference>
<dbReference type="InterPro" id="IPR036397">
    <property type="entry name" value="RNaseH_sf"/>
</dbReference>
<accession>A0A4S4BTK3</accession>
<dbReference type="Pfam" id="PF13307">
    <property type="entry name" value="Helicase_C_2"/>
    <property type="match status" value="1"/>
</dbReference>
<dbReference type="SMART" id="SM00479">
    <property type="entry name" value="EXOIII"/>
    <property type="match status" value="1"/>
</dbReference>
<sequence>MIYAVLDFETTGTSPEQDEIIQVGLALIDDTGMIGEPFASYVKPSKPIPEWITKLTGIDDETVKEAPAVDEMLSALVPLLQDAVIVAHNADFDVSFLQAALDKSGYLPFGGRVLDTVALSRLMFPSMPSYRLGALTQSLGIGHDRPHQADSDALSTAELFLRAVERLRSLPLLTLQRLASLFDPDRHDIGWLVHDTLVWREMNPHLGDGGHEFYRQFALNVTDWTEDEEAKEAAARQELETSEQLSATEFPAFMADVRTRLKELFPSYESRQGQDLMFDEVFGALNEDSHLMVEAGTGTGKSLGYLLPSLYYGLKENKKIIVSTHTIQLQEQLRQRDLPLLQQVLPVPFKASVFKGRSNYLCLRKFEQQMQVPEVALGKDDLVTRGQMTVWLGETERGEAEELNLGGRSKDEWNAVASDADSCLNRQCPWFRKCFYHRARQEANRADLIITNHALVFTDMRAENRLLPSYDRLIVDEAHHLEEVASHHLGQRTGYQTLLNPLLRLWKDARSGQVVHLMSLLASSGDEYASAWTEKLEEAGSKLIAIREAWEIWMDRLYGLLYAHSSVEESGSLTYRFRTAELPEGWDALQVDGNNVVQLLSDVIRPLEKLIVDIRERTDELTVQALMTDLGGSVKELAQIRADLQAFVSLGNKDFVYWLEGNTQYRGRSVVMYGVPADVSALLKEGMFDRKASVVLTSATLTVDKTFNYVKEQLGLDDAEKQGRLKTAQVPSSFKYREQALVLIPRDFPNIRGKDGDPQFLTALTESIASVAVVTGGRMLVLFTSHRMLKAVYTPLKERLAEQRIEVLGQGIDGSSRSRLTRQFQEQKSSVLLGTSSFWEGVDLPGDALTCLAIVRLPFQPPNHPVNEAKAERLTAEKKNPFMKLSLPQAVIRFKQGFGRLVRTATDRGIVIVYDTRVIDTNYGKYFLYSLPGPKMEHLPNAGLAGRVKEWLDMAEAVPAGPVQPQEGEAT</sequence>
<organism evidence="9 10">
    <name type="scientific">Cohnella fermenti</name>
    <dbReference type="NCBI Taxonomy" id="2565925"/>
    <lineage>
        <taxon>Bacteria</taxon>
        <taxon>Bacillati</taxon>
        <taxon>Bacillota</taxon>
        <taxon>Bacilli</taxon>
        <taxon>Bacillales</taxon>
        <taxon>Paenibacillaceae</taxon>
        <taxon>Cohnella</taxon>
    </lineage>
</organism>
<name>A0A4S4BTK3_9BACL</name>
<dbReference type="GO" id="GO:0003887">
    <property type="term" value="F:DNA-directed DNA polymerase activity"/>
    <property type="evidence" value="ECO:0007669"/>
    <property type="project" value="InterPro"/>
</dbReference>
<dbReference type="NCBIfam" id="TIGR01407">
    <property type="entry name" value="dinG_rel"/>
    <property type="match status" value="1"/>
</dbReference>
<evidence type="ECO:0000256" key="3">
    <source>
        <dbReference type="ARBA" id="ARBA00022801"/>
    </source>
</evidence>
<dbReference type="GO" id="GO:0005524">
    <property type="term" value="F:ATP binding"/>
    <property type="evidence" value="ECO:0007669"/>
    <property type="project" value="UniProtKB-UniRule"/>
</dbReference>
<dbReference type="SUPFAM" id="SSF53098">
    <property type="entry name" value="Ribonuclease H-like"/>
    <property type="match status" value="1"/>
</dbReference>
<dbReference type="InterPro" id="IPR012337">
    <property type="entry name" value="RNaseH-like_sf"/>
</dbReference>
<dbReference type="InterPro" id="IPR014001">
    <property type="entry name" value="Helicase_ATP-bd"/>
</dbReference>
<dbReference type="GO" id="GO:0006260">
    <property type="term" value="P:DNA replication"/>
    <property type="evidence" value="ECO:0007669"/>
    <property type="project" value="InterPro"/>
</dbReference>
<dbReference type="PANTHER" id="PTHR11472:SF34">
    <property type="entry name" value="REGULATOR OF TELOMERE ELONGATION HELICASE 1"/>
    <property type="match status" value="1"/>
</dbReference>
<keyword evidence="4 6" id="KW-0269">Exonuclease</keyword>
<dbReference type="InterPro" id="IPR006310">
    <property type="entry name" value="DinG"/>
</dbReference>
<gene>
    <name evidence="6 7 9" type="primary">dinG</name>
    <name evidence="9" type="ORF">E6C55_14500</name>
</gene>
<evidence type="ECO:0000256" key="4">
    <source>
        <dbReference type="ARBA" id="ARBA00022839"/>
    </source>
</evidence>
<dbReference type="InterPro" id="IPR014013">
    <property type="entry name" value="Helic_SF1/SF2_ATP-bd_DinG/Rad3"/>
</dbReference>
<evidence type="ECO:0000256" key="1">
    <source>
        <dbReference type="ARBA" id="ARBA00022722"/>
    </source>
</evidence>
<dbReference type="AlphaFoldDB" id="A0A4S4BTK3"/>
<dbReference type="Gene3D" id="3.40.50.300">
    <property type="entry name" value="P-loop containing nucleotide triphosphate hydrolases"/>
    <property type="match status" value="2"/>
</dbReference>
<dbReference type="CDD" id="cd06127">
    <property type="entry name" value="DEDDh"/>
    <property type="match status" value="1"/>
</dbReference>
<dbReference type="InterPro" id="IPR006555">
    <property type="entry name" value="ATP-dep_Helicase_C"/>
</dbReference>
<evidence type="ECO:0000313" key="9">
    <source>
        <dbReference type="EMBL" id="THF78414.1"/>
    </source>
</evidence>
<proteinExistence type="inferred from homology"/>
<dbReference type="PROSITE" id="PS51193">
    <property type="entry name" value="HELICASE_ATP_BIND_2"/>
    <property type="match status" value="1"/>
</dbReference>
<dbReference type="GO" id="GO:0008408">
    <property type="term" value="F:3'-5' exonuclease activity"/>
    <property type="evidence" value="ECO:0007669"/>
    <property type="project" value="UniProtKB-UniRule"/>
</dbReference>
<dbReference type="InterPro" id="IPR006054">
    <property type="entry name" value="DnaQ"/>
</dbReference>
<feature type="domain" description="Helicase ATP-binding" evidence="8">
    <location>
        <begin position="260"/>
        <end position="543"/>
    </location>
</feature>
<keyword evidence="3 6" id="KW-0378">Hydrolase</keyword>
<comment type="caution">
    <text evidence="9">The sequence shown here is derived from an EMBL/GenBank/DDBJ whole genome shotgun (WGS) entry which is preliminary data.</text>
</comment>
<comment type="similarity">
    <text evidence="6 7">Belongs to the helicase family. DinG subfamily. Type 2 sub-subfamily.</text>
</comment>
<comment type="function">
    <text evidence="6 7">3'-5' exonuclease.</text>
</comment>
<dbReference type="SUPFAM" id="SSF52540">
    <property type="entry name" value="P-loop containing nucleoside triphosphate hydrolases"/>
    <property type="match status" value="1"/>
</dbReference>
<dbReference type="EMBL" id="SSOB01000016">
    <property type="protein sequence ID" value="THF78414.1"/>
    <property type="molecule type" value="Genomic_DNA"/>
</dbReference>
<evidence type="ECO:0000256" key="2">
    <source>
        <dbReference type="ARBA" id="ARBA00022741"/>
    </source>
</evidence>
<protein>
    <recommendedName>
        <fullName evidence="6 7">3'-5' exonuclease DinG</fullName>
        <ecNumber evidence="6 7">3.1.-.-</ecNumber>
    </recommendedName>
</protein>